<evidence type="ECO:0000313" key="2">
    <source>
        <dbReference type="EMBL" id="KAF0908770.1"/>
    </source>
</evidence>
<dbReference type="Proteomes" id="UP000479710">
    <property type="component" value="Unassembled WGS sequence"/>
</dbReference>
<comment type="caution">
    <text evidence="2">The sequence shown here is derived from an EMBL/GenBank/DDBJ whole genome shotgun (WGS) entry which is preliminary data.</text>
</comment>
<evidence type="ECO:0000313" key="3">
    <source>
        <dbReference type="Proteomes" id="UP000479710"/>
    </source>
</evidence>
<feature type="region of interest" description="Disordered" evidence="1">
    <location>
        <begin position="209"/>
        <end position="236"/>
    </location>
</feature>
<dbReference type="EMBL" id="SPHZ02000007">
    <property type="protein sequence ID" value="KAF0908770.1"/>
    <property type="molecule type" value="Genomic_DNA"/>
</dbReference>
<evidence type="ECO:0000256" key="1">
    <source>
        <dbReference type="SAM" id="MobiDB-lite"/>
    </source>
</evidence>
<proteinExistence type="predicted"/>
<gene>
    <name evidence="2" type="ORF">E2562_028587</name>
</gene>
<dbReference type="AlphaFoldDB" id="A0A6G1D8Q3"/>
<keyword evidence="3" id="KW-1185">Reference proteome</keyword>
<name>A0A6G1D8Q3_9ORYZ</name>
<reference evidence="2 3" key="1">
    <citation type="submission" date="2019-11" db="EMBL/GenBank/DDBJ databases">
        <title>Whole genome sequence of Oryza granulata.</title>
        <authorList>
            <person name="Li W."/>
        </authorList>
    </citation>
    <scope>NUCLEOTIDE SEQUENCE [LARGE SCALE GENOMIC DNA]</scope>
    <source>
        <strain evidence="3">cv. Menghai</strain>
        <tissue evidence="2">Leaf</tissue>
    </source>
</reference>
<accession>A0A6G1D8Q3</accession>
<organism evidence="2 3">
    <name type="scientific">Oryza meyeriana var. granulata</name>
    <dbReference type="NCBI Taxonomy" id="110450"/>
    <lineage>
        <taxon>Eukaryota</taxon>
        <taxon>Viridiplantae</taxon>
        <taxon>Streptophyta</taxon>
        <taxon>Embryophyta</taxon>
        <taxon>Tracheophyta</taxon>
        <taxon>Spermatophyta</taxon>
        <taxon>Magnoliopsida</taxon>
        <taxon>Liliopsida</taxon>
        <taxon>Poales</taxon>
        <taxon>Poaceae</taxon>
        <taxon>BOP clade</taxon>
        <taxon>Oryzoideae</taxon>
        <taxon>Oryzeae</taxon>
        <taxon>Oryzinae</taxon>
        <taxon>Oryza</taxon>
        <taxon>Oryza meyeriana</taxon>
    </lineage>
</organism>
<protein>
    <submittedName>
        <fullName evidence="2">Uncharacterized protein</fullName>
    </submittedName>
</protein>
<sequence>MVSSGETWGDGAAAGGVLLVLNTVFYCAASSSSTTAATGGDGWIDDVAASDVIAAFSFAASFKPTAAAAFVVAVSCFWSVLPAPKLHIAIHLNAPLTVCLRLLALTLPRCSPGRHVLVRRWRPESSGCCPLHLARRYNDDDYCSVNMGSGQRLTLAPGASLKRWPQPAGSKDFGEVVKGRFSAPVKQFAVDLLCGQKPRALGSRFWAMADGESSEEEDEQEGRIGKPEDDLEEQQEDDFVERAMAKGFSFDDILKAGEHLVSQAKVDEDGRDESGSTMLIEMGVPTSFIEGNDTKLSATLVILDEAKRRLEILNFSRQLEGKTEDEDPLVGIASSALTHLGCQTTSRLEQEREVFE</sequence>